<name>A0A9W9KEZ6_9EURO</name>
<sequence>MQTSFGNTALLKQLALSGRSGKRWDASARQRPALSTLLHADRGIIAASTEATETESAGFSVSPAPLPTVA</sequence>
<evidence type="ECO:0000313" key="2">
    <source>
        <dbReference type="EMBL" id="KAJ5102647.1"/>
    </source>
</evidence>
<reference evidence="2" key="1">
    <citation type="submission" date="2022-11" db="EMBL/GenBank/DDBJ databases">
        <authorList>
            <person name="Petersen C."/>
        </authorList>
    </citation>
    <scope>NUCLEOTIDE SEQUENCE</scope>
    <source>
        <strain evidence="2">IBT 30761</strain>
    </source>
</reference>
<evidence type="ECO:0000256" key="1">
    <source>
        <dbReference type="SAM" id="MobiDB-lite"/>
    </source>
</evidence>
<proteinExistence type="predicted"/>
<feature type="region of interest" description="Disordered" evidence="1">
    <location>
        <begin position="49"/>
        <end position="70"/>
    </location>
</feature>
<organism evidence="2 3">
    <name type="scientific">Penicillium argentinense</name>
    <dbReference type="NCBI Taxonomy" id="1131581"/>
    <lineage>
        <taxon>Eukaryota</taxon>
        <taxon>Fungi</taxon>
        <taxon>Dikarya</taxon>
        <taxon>Ascomycota</taxon>
        <taxon>Pezizomycotina</taxon>
        <taxon>Eurotiomycetes</taxon>
        <taxon>Eurotiomycetidae</taxon>
        <taxon>Eurotiales</taxon>
        <taxon>Aspergillaceae</taxon>
        <taxon>Penicillium</taxon>
    </lineage>
</organism>
<dbReference type="GeneID" id="81354649"/>
<reference evidence="2" key="2">
    <citation type="journal article" date="2023" name="IMA Fungus">
        <title>Comparative genomic study of the Penicillium genus elucidates a diverse pangenome and 15 lateral gene transfer events.</title>
        <authorList>
            <person name="Petersen C."/>
            <person name="Sorensen T."/>
            <person name="Nielsen M.R."/>
            <person name="Sondergaard T.E."/>
            <person name="Sorensen J.L."/>
            <person name="Fitzpatrick D.A."/>
            <person name="Frisvad J.C."/>
            <person name="Nielsen K.L."/>
        </authorList>
    </citation>
    <scope>NUCLEOTIDE SEQUENCE</scope>
    <source>
        <strain evidence="2">IBT 30761</strain>
    </source>
</reference>
<accession>A0A9W9KEZ6</accession>
<evidence type="ECO:0000313" key="3">
    <source>
        <dbReference type="Proteomes" id="UP001149074"/>
    </source>
</evidence>
<keyword evidence="3" id="KW-1185">Reference proteome</keyword>
<dbReference type="AlphaFoldDB" id="A0A9W9KEZ6"/>
<dbReference type="Proteomes" id="UP001149074">
    <property type="component" value="Unassembled WGS sequence"/>
</dbReference>
<dbReference type="EMBL" id="JAPQKI010000004">
    <property type="protein sequence ID" value="KAJ5102647.1"/>
    <property type="molecule type" value="Genomic_DNA"/>
</dbReference>
<dbReference type="RefSeq" id="XP_056476027.1">
    <property type="nucleotide sequence ID" value="XM_056615670.1"/>
</dbReference>
<comment type="caution">
    <text evidence="2">The sequence shown here is derived from an EMBL/GenBank/DDBJ whole genome shotgun (WGS) entry which is preliminary data.</text>
</comment>
<gene>
    <name evidence="2" type="ORF">N7532_003176</name>
</gene>
<protein>
    <submittedName>
        <fullName evidence="2">Uncharacterized protein</fullName>
    </submittedName>
</protein>